<reference evidence="2" key="1">
    <citation type="submission" date="2021-06" db="EMBL/GenBank/DDBJ databases">
        <authorList>
            <person name="Kallberg Y."/>
            <person name="Tangrot J."/>
            <person name="Rosling A."/>
        </authorList>
    </citation>
    <scope>NUCLEOTIDE SEQUENCE</scope>
    <source>
        <strain evidence="2">BR232B</strain>
    </source>
</reference>
<dbReference type="EMBL" id="CAJVPI010000077">
    <property type="protein sequence ID" value="CAG8474367.1"/>
    <property type="molecule type" value="Genomic_DNA"/>
</dbReference>
<evidence type="ECO:0000256" key="1">
    <source>
        <dbReference type="SAM" id="MobiDB-lite"/>
    </source>
</evidence>
<evidence type="ECO:0000313" key="3">
    <source>
        <dbReference type="Proteomes" id="UP000789739"/>
    </source>
</evidence>
<dbReference type="AlphaFoldDB" id="A0A9N8W732"/>
<keyword evidence="3" id="KW-1185">Reference proteome</keyword>
<organism evidence="2 3">
    <name type="scientific">Paraglomus brasilianum</name>
    <dbReference type="NCBI Taxonomy" id="144538"/>
    <lineage>
        <taxon>Eukaryota</taxon>
        <taxon>Fungi</taxon>
        <taxon>Fungi incertae sedis</taxon>
        <taxon>Mucoromycota</taxon>
        <taxon>Glomeromycotina</taxon>
        <taxon>Glomeromycetes</taxon>
        <taxon>Paraglomerales</taxon>
        <taxon>Paraglomeraceae</taxon>
        <taxon>Paraglomus</taxon>
    </lineage>
</organism>
<dbReference type="Proteomes" id="UP000789739">
    <property type="component" value="Unassembled WGS sequence"/>
</dbReference>
<comment type="caution">
    <text evidence="2">The sequence shown here is derived from an EMBL/GenBank/DDBJ whole genome shotgun (WGS) entry which is preliminary data.</text>
</comment>
<gene>
    <name evidence="2" type="ORF">PBRASI_LOCUS1239</name>
</gene>
<protein>
    <submittedName>
        <fullName evidence="2">6954_t:CDS:1</fullName>
    </submittedName>
</protein>
<proteinExistence type="predicted"/>
<name>A0A9N8W732_9GLOM</name>
<accession>A0A9N8W732</accession>
<feature type="region of interest" description="Disordered" evidence="1">
    <location>
        <begin position="19"/>
        <end position="38"/>
    </location>
</feature>
<evidence type="ECO:0000313" key="2">
    <source>
        <dbReference type="EMBL" id="CAG8474367.1"/>
    </source>
</evidence>
<sequence length="141" mass="15455">MPQDESRGSLVAPIFPLISLSESGGSTPVPKAEDERRSDTNFCLIPTLAEWEEGKKPEIQTGASLGAHRDSAIKTVENHFSFPCYRNSSNGQKKGDPGIEIMKSGCGKKKTIPRLDRLRARLQLKSLSQNNFTAVGKNIEI</sequence>